<feature type="chain" id="PRO_5043451040" evidence="1">
    <location>
        <begin position="21"/>
        <end position="267"/>
    </location>
</feature>
<organism evidence="2 3">
    <name type="scientific">Oedothorax gibbosus</name>
    <dbReference type="NCBI Taxonomy" id="931172"/>
    <lineage>
        <taxon>Eukaryota</taxon>
        <taxon>Metazoa</taxon>
        <taxon>Ecdysozoa</taxon>
        <taxon>Arthropoda</taxon>
        <taxon>Chelicerata</taxon>
        <taxon>Arachnida</taxon>
        <taxon>Araneae</taxon>
        <taxon>Araneomorphae</taxon>
        <taxon>Entelegynae</taxon>
        <taxon>Araneoidea</taxon>
        <taxon>Linyphiidae</taxon>
        <taxon>Erigoninae</taxon>
        <taxon>Oedothorax</taxon>
    </lineage>
</organism>
<protein>
    <submittedName>
        <fullName evidence="2">Uncharacterized protein</fullName>
    </submittedName>
</protein>
<reference evidence="2 3" key="1">
    <citation type="journal article" date="2022" name="Nat. Ecol. Evol.">
        <title>A masculinizing supergene underlies an exaggerated male reproductive morph in a spider.</title>
        <authorList>
            <person name="Hendrickx F."/>
            <person name="De Corte Z."/>
            <person name="Sonet G."/>
            <person name="Van Belleghem S.M."/>
            <person name="Kostlbacher S."/>
            <person name="Vangestel C."/>
        </authorList>
    </citation>
    <scope>NUCLEOTIDE SEQUENCE [LARGE SCALE GENOMIC DNA]</scope>
    <source>
        <strain evidence="2">W744_W776</strain>
    </source>
</reference>
<accession>A0AAV6U8S6</accession>
<evidence type="ECO:0000256" key="1">
    <source>
        <dbReference type="SAM" id="SignalP"/>
    </source>
</evidence>
<comment type="caution">
    <text evidence="2">The sequence shown here is derived from an EMBL/GenBank/DDBJ whole genome shotgun (WGS) entry which is preliminary data.</text>
</comment>
<gene>
    <name evidence="2" type="ORF">JTE90_014245</name>
</gene>
<evidence type="ECO:0000313" key="3">
    <source>
        <dbReference type="Proteomes" id="UP000827092"/>
    </source>
</evidence>
<keyword evidence="3" id="KW-1185">Reference proteome</keyword>
<sequence>MNALIGAILIVCTVLLTTTANVILEGLGTDEISGYILSPVTGISKIHLNRKFRRQVNLHIPLIPYVEDGKKKAMPVKMSKSSIPEDGEEVDADGDVDTIPMGESFFQIDDTDEDFIINKSITRSVFSQFISSNFVTIAEMKLMISLILLCTVLTASTAELLQKNLPTYLTGLQGLGYHPKLPLGILGFRPSMLYGNKGLSPNFGMIKLGMMPEKLHLNPNVELMESDLLIEKEAMGPTYGDMEKMVGYGGLLMPYGGYGYPMLRDYQ</sequence>
<keyword evidence="1" id="KW-0732">Signal</keyword>
<dbReference type="Proteomes" id="UP000827092">
    <property type="component" value="Unassembled WGS sequence"/>
</dbReference>
<dbReference type="EMBL" id="JAFNEN010000566">
    <property type="protein sequence ID" value="KAG8180366.1"/>
    <property type="molecule type" value="Genomic_DNA"/>
</dbReference>
<feature type="signal peptide" evidence="1">
    <location>
        <begin position="1"/>
        <end position="20"/>
    </location>
</feature>
<name>A0AAV6U8S6_9ARAC</name>
<evidence type="ECO:0000313" key="2">
    <source>
        <dbReference type="EMBL" id="KAG8180366.1"/>
    </source>
</evidence>
<dbReference type="AlphaFoldDB" id="A0AAV6U8S6"/>
<proteinExistence type="predicted"/>